<organism evidence="3 4">
    <name type="scientific">Tetracentron sinense</name>
    <name type="common">Spur-leaf</name>
    <dbReference type="NCBI Taxonomy" id="13715"/>
    <lineage>
        <taxon>Eukaryota</taxon>
        <taxon>Viridiplantae</taxon>
        <taxon>Streptophyta</taxon>
        <taxon>Embryophyta</taxon>
        <taxon>Tracheophyta</taxon>
        <taxon>Spermatophyta</taxon>
        <taxon>Magnoliopsida</taxon>
        <taxon>Trochodendrales</taxon>
        <taxon>Trochodendraceae</taxon>
        <taxon>Tetracentron</taxon>
    </lineage>
</organism>
<evidence type="ECO:0000256" key="2">
    <source>
        <dbReference type="PROSITE-ProRule" id="PRU00708"/>
    </source>
</evidence>
<dbReference type="PROSITE" id="PS51375">
    <property type="entry name" value="PPR"/>
    <property type="match status" value="1"/>
</dbReference>
<keyword evidence="4" id="KW-1185">Reference proteome</keyword>
<evidence type="ECO:0000313" key="4">
    <source>
        <dbReference type="Proteomes" id="UP000655225"/>
    </source>
</evidence>
<sequence length="267" mass="30042">METIPFDSYTLFYNSTMTKDNIAQTQSSDGENLSNPSKYMSSIYQGDKSRIMLYKLISLLWQEFTKFGSTLIYLCNMEDGWNYISSGAFWLEKLNTAALSGEFVTLSKLCFSYFCWPTTGGIAPATVTAAELSKMYRRDGYGKECLCCYFFMDMYAKCGSMESARSVFDGMPEKDIVSWTVMIGGYASNGLPKEAVDLFFQTKRENVKPDCFTMVGILSACARLGALELGDWMEKMGVRPDGNTFIELLFGYTHASLVEDGRRYSIA</sequence>
<proteinExistence type="predicted"/>
<dbReference type="Gene3D" id="1.25.40.10">
    <property type="entry name" value="Tetratricopeptide repeat domain"/>
    <property type="match status" value="1"/>
</dbReference>
<protein>
    <recommendedName>
        <fullName evidence="5">Pentatricopeptide repeat-containing protein</fullName>
    </recommendedName>
</protein>
<dbReference type="InterPro" id="IPR011990">
    <property type="entry name" value="TPR-like_helical_dom_sf"/>
</dbReference>
<reference evidence="3 4" key="1">
    <citation type="submission" date="2020-04" db="EMBL/GenBank/DDBJ databases">
        <title>Plant Genome Project.</title>
        <authorList>
            <person name="Zhang R.-G."/>
        </authorList>
    </citation>
    <scope>NUCLEOTIDE SEQUENCE [LARGE SCALE GENOMIC DNA]</scope>
    <source>
        <strain evidence="3">YNK0</strain>
        <tissue evidence="3">Leaf</tissue>
    </source>
</reference>
<dbReference type="InterPro" id="IPR046960">
    <property type="entry name" value="PPR_At4g14850-like_plant"/>
</dbReference>
<dbReference type="FunFam" id="1.25.40.10:FF:000031">
    <property type="entry name" value="Pentatricopeptide repeat-containing protein mitochondrial"/>
    <property type="match status" value="1"/>
</dbReference>
<comment type="caution">
    <text evidence="3">The sequence shown here is derived from an EMBL/GenBank/DDBJ whole genome shotgun (WGS) entry which is preliminary data.</text>
</comment>
<dbReference type="Pfam" id="PF13041">
    <property type="entry name" value="PPR_2"/>
    <property type="match status" value="1"/>
</dbReference>
<dbReference type="Proteomes" id="UP000655225">
    <property type="component" value="Unassembled WGS sequence"/>
</dbReference>
<evidence type="ECO:0008006" key="5">
    <source>
        <dbReference type="Google" id="ProtNLM"/>
    </source>
</evidence>
<gene>
    <name evidence="3" type="ORF">HHK36_018785</name>
</gene>
<feature type="repeat" description="PPR" evidence="2">
    <location>
        <begin position="175"/>
        <end position="209"/>
    </location>
</feature>
<dbReference type="GO" id="GO:0009451">
    <property type="term" value="P:RNA modification"/>
    <property type="evidence" value="ECO:0007669"/>
    <property type="project" value="InterPro"/>
</dbReference>
<keyword evidence="1" id="KW-0677">Repeat</keyword>
<dbReference type="GO" id="GO:0003723">
    <property type="term" value="F:RNA binding"/>
    <property type="evidence" value="ECO:0007669"/>
    <property type="project" value="InterPro"/>
</dbReference>
<evidence type="ECO:0000313" key="3">
    <source>
        <dbReference type="EMBL" id="KAF8394848.1"/>
    </source>
</evidence>
<dbReference type="NCBIfam" id="TIGR00756">
    <property type="entry name" value="PPR"/>
    <property type="match status" value="2"/>
</dbReference>
<dbReference type="PANTHER" id="PTHR47926">
    <property type="entry name" value="PENTATRICOPEPTIDE REPEAT-CONTAINING PROTEIN"/>
    <property type="match status" value="1"/>
</dbReference>
<accession>A0A835D8K1</accession>
<dbReference type="EMBL" id="JABCRI010000013">
    <property type="protein sequence ID" value="KAF8394848.1"/>
    <property type="molecule type" value="Genomic_DNA"/>
</dbReference>
<dbReference type="AlphaFoldDB" id="A0A835D8K1"/>
<evidence type="ECO:0000256" key="1">
    <source>
        <dbReference type="ARBA" id="ARBA00022737"/>
    </source>
</evidence>
<dbReference type="InterPro" id="IPR002885">
    <property type="entry name" value="PPR_rpt"/>
</dbReference>
<dbReference type="OrthoDB" id="1936721at2759"/>
<name>A0A835D8K1_TETSI</name>